<dbReference type="InterPro" id="IPR006091">
    <property type="entry name" value="Acyl-CoA_Oxase/DH_mid-dom"/>
</dbReference>
<keyword evidence="4 6" id="KW-0274">FAD</keyword>
<dbReference type="InterPro" id="IPR046373">
    <property type="entry name" value="Acyl-CoA_Oxase/DH_mid-dom_sf"/>
</dbReference>
<dbReference type="Gene3D" id="1.10.540.10">
    <property type="entry name" value="Acyl-CoA dehydrogenase/oxidase, N-terminal domain"/>
    <property type="match status" value="1"/>
</dbReference>
<evidence type="ECO:0000259" key="8">
    <source>
        <dbReference type="Pfam" id="PF02770"/>
    </source>
</evidence>
<dbReference type="GO" id="GO:0003995">
    <property type="term" value="F:acyl-CoA dehydrogenase activity"/>
    <property type="evidence" value="ECO:0007669"/>
    <property type="project" value="InterPro"/>
</dbReference>
<protein>
    <submittedName>
        <fullName evidence="10">Acyl-CoA dehydrogenase</fullName>
    </submittedName>
</protein>
<evidence type="ECO:0000256" key="2">
    <source>
        <dbReference type="ARBA" id="ARBA00009347"/>
    </source>
</evidence>
<dbReference type="OrthoDB" id="9775090at2"/>
<dbReference type="InterPro" id="IPR037069">
    <property type="entry name" value="AcylCoA_DH/ox_N_sf"/>
</dbReference>
<keyword evidence="11" id="KW-1185">Reference proteome</keyword>
<dbReference type="PANTHER" id="PTHR43884:SF25">
    <property type="entry name" value="ACYL-COA DEHYDROGENASE YDBM-RELATED"/>
    <property type="match status" value="1"/>
</dbReference>
<accession>A0A2U1SV29</accession>
<dbReference type="FunFam" id="2.40.110.10:FF:000015">
    <property type="entry name" value="Acyl-CoA dehydrogenase"/>
    <property type="match status" value="1"/>
</dbReference>
<evidence type="ECO:0000313" key="11">
    <source>
        <dbReference type="Proteomes" id="UP000245137"/>
    </source>
</evidence>
<evidence type="ECO:0000259" key="7">
    <source>
        <dbReference type="Pfam" id="PF00441"/>
    </source>
</evidence>
<dbReference type="FunFam" id="1.20.140.10:FF:000001">
    <property type="entry name" value="Acyl-CoA dehydrogenase"/>
    <property type="match status" value="1"/>
</dbReference>
<dbReference type="FunFam" id="1.10.540.10:FF:000026">
    <property type="entry name" value="Acyl-CoA dehydrogenase medium chain"/>
    <property type="match status" value="1"/>
</dbReference>
<dbReference type="Gene3D" id="2.40.110.10">
    <property type="entry name" value="Butyryl-CoA Dehydrogenase, subunit A, domain 2"/>
    <property type="match status" value="1"/>
</dbReference>
<reference evidence="10 11" key="1">
    <citation type="journal article" date="2018" name="Appl. Microbiol. Biotechnol.">
        <title>Co-cultivation of the strictly anaerobic methanogen Methanosarcina barkeri with aerobic methanotrophs in an oxygen-limited membrane bioreactor.</title>
        <authorList>
            <person name="In 't Zandt M.H."/>
            <person name="van den Bosch T.J.M."/>
            <person name="Rijkers R."/>
            <person name="van Kessel M.A.H.J."/>
            <person name="Jetten M.S.M."/>
            <person name="Welte C.U."/>
        </authorList>
    </citation>
    <scope>NUCLEOTIDE SEQUENCE [LARGE SCALE GENOMIC DNA]</scope>
    <source>
        <strain evidence="10 11">DSM 17706</strain>
    </source>
</reference>
<comment type="cofactor">
    <cofactor evidence="1 6">
        <name>FAD</name>
        <dbReference type="ChEBI" id="CHEBI:57692"/>
    </cofactor>
</comment>
<evidence type="ECO:0000256" key="5">
    <source>
        <dbReference type="ARBA" id="ARBA00023002"/>
    </source>
</evidence>
<dbReference type="InterPro" id="IPR036250">
    <property type="entry name" value="AcylCo_DH-like_C"/>
</dbReference>
<dbReference type="Gene3D" id="1.20.140.10">
    <property type="entry name" value="Butyryl-CoA Dehydrogenase, subunit A, domain 3"/>
    <property type="match status" value="1"/>
</dbReference>
<dbReference type="Pfam" id="PF02770">
    <property type="entry name" value="Acyl-CoA_dh_M"/>
    <property type="match status" value="1"/>
</dbReference>
<evidence type="ECO:0000256" key="1">
    <source>
        <dbReference type="ARBA" id="ARBA00001974"/>
    </source>
</evidence>
<dbReference type="GO" id="GO:0050660">
    <property type="term" value="F:flavin adenine dinucleotide binding"/>
    <property type="evidence" value="ECO:0007669"/>
    <property type="project" value="InterPro"/>
</dbReference>
<dbReference type="AlphaFoldDB" id="A0A2U1SV29"/>
<dbReference type="InterPro" id="IPR006089">
    <property type="entry name" value="Acyl-CoA_DH_CS"/>
</dbReference>
<feature type="domain" description="Acyl-CoA dehydrogenase/oxidase C-terminal" evidence="7">
    <location>
        <begin position="403"/>
        <end position="552"/>
    </location>
</feature>
<dbReference type="EMBL" id="PUIV01000002">
    <property type="protein sequence ID" value="PWB95456.1"/>
    <property type="molecule type" value="Genomic_DNA"/>
</dbReference>
<dbReference type="InterPro" id="IPR009100">
    <property type="entry name" value="AcylCoA_DH/oxidase_NM_dom_sf"/>
</dbReference>
<evidence type="ECO:0000313" key="10">
    <source>
        <dbReference type="EMBL" id="PWB95456.1"/>
    </source>
</evidence>
<feature type="domain" description="Acyl-CoA dehydrogenase/oxidase N-terminal" evidence="9">
    <location>
        <begin position="171"/>
        <end position="282"/>
    </location>
</feature>
<dbReference type="Pfam" id="PF02771">
    <property type="entry name" value="Acyl-CoA_dh_N"/>
    <property type="match status" value="1"/>
</dbReference>
<evidence type="ECO:0000256" key="6">
    <source>
        <dbReference type="RuleBase" id="RU362125"/>
    </source>
</evidence>
<feature type="domain" description="Acyl-CoA oxidase/dehydrogenase middle" evidence="8">
    <location>
        <begin position="288"/>
        <end position="389"/>
    </location>
</feature>
<dbReference type="PROSITE" id="PS00073">
    <property type="entry name" value="ACYL_COA_DH_2"/>
    <property type="match status" value="1"/>
</dbReference>
<name>A0A2U1SV29_METSR</name>
<evidence type="ECO:0000256" key="4">
    <source>
        <dbReference type="ARBA" id="ARBA00022827"/>
    </source>
</evidence>
<keyword evidence="3 6" id="KW-0285">Flavoprotein</keyword>
<dbReference type="SUPFAM" id="SSF56645">
    <property type="entry name" value="Acyl-CoA dehydrogenase NM domain-like"/>
    <property type="match status" value="1"/>
</dbReference>
<dbReference type="PANTHER" id="PTHR43884">
    <property type="entry name" value="ACYL-COA DEHYDROGENASE"/>
    <property type="match status" value="1"/>
</dbReference>
<sequence>MSATETTSTNWLPDAKAAFASVEALYGRALDAVRARVTKDGKLSNELIEVEQHAAHGLSWFATYVQGLRELLAYADRLSAEGAYGEVENLLTRIGFAEYLAQVFGGIPMSQGEFVRLSDFGLSPADIAAARIPQVDGLVASGLTTASRARLAELIDHHEAAETIGATGLDETLEAIRSEMRKFASDNVTPHAHEWHLKNDYIPLEVISGLSELGVFGLTIPEEYGGSGMGKIAMCVVSEELSRAYIGVGSLGTRSEIAGELILVGGTEEQKQKYLPKIASGEILPTAVFTEPNNGSDLANLRTRATREGDVYKVVGNKTWITHPVRADVMTLLVRTNPNEKGYKGLSMLLAEKPRGTDETPFPAKGMTGGEIEVLGYRGMKEFEIGFDNFEVPAENLLGGEEGKGFKQLMETFESARIQTAARALGVAQAALDLGLRYAKERVQFGKPLFAFPRVFDKIVTMAVEIHVARQITYFAAREKDEGKRCDLEAGMAKLLGARVAWAAADNALQIHGGNGFALEYPVSRVLCDARILNIFEGAAEIQAQVIARRLLEG</sequence>
<comment type="caution">
    <text evidence="10">The sequence shown here is derived from an EMBL/GenBank/DDBJ whole genome shotgun (WGS) entry which is preliminary data.</text>
</comment>
<dbReference type="SUPFAM" id="SSF47203">
    <property type="entry name" value="Acyl-CoA dehydrogenase C-terminal domain-like"/>
    <property type="match status" value="1"/>
</dbReference>
<dbReference type="InterPro" id="IPR013786">
    <property type="entry name" value="AcylCoA_DH/ox_N"/>
</dbReference>
<comment type="similarity">
    <text evidence="2 6">Belongs to the acyl-CoA dehydrogenase family.</text>
</comment>
<organism evidence="10 11">
    <name type="scientific">Methylosinus sporium</name>
    <dbReference type="NCBI Taxonomy" id="428"/>
    <lineage>
        <taxon>Bacteria</taxon>
        <taxon>Pseudomonadati</taxon>
        <taxon>Pseudomonadota</taxon>
        <taxon>Alphaproteobacteria</taxon>
        <taxon>Hyphomicrobiales</taxon>
        <taxon>Methylocystaceae</taxon>
        <taxon>Methylosinus</taxon>
    </lineage>
</organism>
<gene>
    <name evidence="10" type="ORF">C5689_02755</name>
</gene>
<evidence type="ECO:0000259" key="9">
    <source>
        <dbReference type="Pfam" id="PF02771"/>
    </source>
</evidence>
<evidence type="ECO:0000256" key="3">
    <source>
        <dbReference type="ARBA" id="ARBA00022630"/>
    </source>
</evidence>
<proteinExistence type="inferred from homology"/>
<keyword evidence="5 6" id="KW-0560">Oxidoreductase</keyword>
<dbReference type="RefSeq" id="WP_108915744.1">
    <property type="nucleotide sequence ID" value="NZ_BGJY01000001.1"/>
</dbReference>
<dbReference type="Pfam" id="PF00441">
    <property type="entry name" value="Acyl-CoA_dh_1"/>
    <property type="match status" value="1"/>
</dbReference>
<dbReference type="InterPro" id="IPR009075">
    <property type="entry name" value="AcylCo_DH/oxidase_C"/>
</dbReference>
<dbReference type="Proteomes" id="UP000245137">
    <property type="component" value="Unassembled WGS sequence"/>
</dbReference>